<name>A0ACB7HF75_MANES</name>
<organism evidence="1 2">
    <name type="scientific">Manihot esculenta</name>
    <name type="common">Cassava</name>
    <name type="synonym">Jatropha manihot</name>
    <dbReference type="NCBI Taxonomy" id="3983"/>
    <lineage>
        <taxon>Eukaryota</taxon>
        <taxon>Viridiplantae</taxon>
        <taxon>Streptophyta</taxon>
        <taxon>Embryophyta</taxon>
        <taxon>Tracheophyta</taxon>
        <taxon>Spermatophyta</taxon>
        <taxon>Magnoliopsida</taxon>
        <taxon>eudicotyledons</taxon>
        <taxon>Gunneridae</taxon>
        <taxon>Pentapetalae</taxon>
        <taxon>rosids</taxon>
        <taxon>fabids</taxon>
        <taxon>Malpighiales</taxon>
        <taxon>Euphorbiaceae</taxon>
        <taxon>Crotonoideae</taxon>
        <taxon>Manihoteae</taxon>
        <taxon>Manihot</taxon>
    </lineage>
</organism>
<keyword evidence="2" id="KW-1185">Reference proteome</keyword>
<protein>
    <submittedName>
        <fullName evidence="1">Uncharacterized protein</fullName>
    </submittedName>
</protein>
<dbReference type="Proteomes" id="UP000091857">
    <property type="component" value="Chromosome 7"/>
</dbReference>
<dbReference type="EMBL" id="CM004393">
    <property type="protein sequence ID" value="KAG8650649.1"/>
    <property type="molecule type" value="Genomic_DNA"/>
</dbReference>
<gene>
    <name evidence="1" type="ORF">MANES_07G062348v8</name>
</gene>
<evidence type="ECO:0000313" key="1">
    <source>
        <dbReference type="EMBL" id="KAG8650649.1"/>
    </source>
</evidence>
<reference evidence="2" key="1">
    <citation type="journal article" date="2016" name="Nat. Biotechnol.">
        <title>Sequencing wild and cultivated cassava and related species reveals extensive interspecific hybridization and genetic diversity.</title>
        <authorList>
            <person name="Bredeson J.V."/>
            <person name="Lyons J.B."/>
            <person name="Prochnik S.E."/>
            <person name="Wu G.A."/>
            <person name="Ha C.M."/>
            <person name="Edsinger-Gonzales E."/>
            <person name="Grimwood J."/>
            <person name="Schmutz J."/>
            <person name="Rabbi I.Y."/>
            <person name="Egesi C."/>
            <person name="Nauluvula P."/>
            <person name="Lebot V."/>
            <person name="Ndunguru J."/>
            <person name="Mkamilo G."/>
            <person name="Bart R.S."/>
            <person name="Setter T.L."/>
            <person name="Gleadow R.M."/>
            <person name="Kulakow P."/>
            <person name="Ferguson M.E."/>
            <person name="Rounsley S."/>
            <person name="Rokhsar D.S."/>
        </authorList>
    </citation>
    <scope>NUCLEOTIDE SEQUENCE [LARGE SCALE GENOMIC DNA]</scope>
    <source>
        <strain evidence="2">cv. AM560-2</strain>
    </source>
</reference>
<proteinExistence type="predicted"/>
<accession>A0ACB7HF75</accession>
<sequence length="2696" mass="307750">MVLDIFISIFTEVIKEPIMEFVVVPIKRHISYPFTYKSNVKKLHHDSGKLKNTTVKLQQAVEEATRKGEEIYESVNKWLIDAAKAIEEAEECIKGEEQAKKRCFVGLCPDLKTGYQLSKKAEKKALAIHQLASEDDHNPISFRPHPQQIVAPLVYAPEGLNSRELFLEKVMDALLDPDLNMIGVYGLGGVGKTTLAKQVHRKALEEKLFDVVAMVAVGQTPEVRRIQSEVADVLGLKFDGEEIPGRANRLYERLKKELEKEKKVLIILDDVWKKLDLNAVGIPFGDDFKGCKILLTSRRQDVLSREMGTQQEFKLDVLQDEEARTLFEITVAGAKDSELPPIAAEIAKKCAGLPLLLLTVATDLRNRESYAWDDKLNQLSQFDNEEIYLKVHASLESSYNNLCSNEVKSFFLLCGLIGQSNIEIQSLLKYVMGLSLFKNISTVQGAKNKVYGLIDTLKAQSLLLDGDMYGFVKIHDVVRDTALNIASREQHAFIVTSGMELMKFPNKDCTRISLPYCDIENLPEGWECPKAEALFLFTEVFCLGIPHQFFKGIRNLEVVDFTGIHFVSLPSSLAFLSNLQTLCLHRCQLDDLAIIGDLKQLRVLSFANSYVVELPKQIEQLTRLKVLDVSNCSKLKMIPANALSKLSELEELYMSNSFVEWEADGNNASLAELEKLSQLTTLEMQILDDNILPKHLFSNGRLQRFRILIGDNWDWDGNYKTSRTLKLKLKASIHSGYGIEVLLRETEDLRLDEVRGAENLLYDIEGDGFPKLKYLRVQNNHVIQHIINSTKWAACDVFPILVSLILENLMKLEKICHGRLASGSFNKLEILQVRNCGRLTHLFSLSTAKCLLQLQEMEVVDCPKMEAIVIDESENSNEVLEFNRLSSLNLQNLPNLRTFHSKMKAPLKIEEFLSQQQSDTHLSLFSRTVSFPNLKDLRLHSVSCEKIWHDQLSATSSKLERLFVKDCNELKHLFTASIVKRLLQLNTLNISYCSSMEEIILTEEFIEEEDERMNQILFPKLDELQLWNLPKLIRFCIGYQIEFQSLRYLNISNCNALMCLVPSVPHTGMMEKQDDTEMNQNQNQNQNAEIQSLFNGMVDFPNLERLILFDINELKRIWHSPLAANSFFKLKLLNVSNCQKLMVVFPSNVLERFRRMQELDVSDCASLQEIYQLEEFNVDEAFELRKLNIHRLRSLKHVWRKDPQGVFSFQNLKSVRVLGCDVLNYLFPASIAESLLQLEHLTIIKCGVEEIIAKVEDVEQTPYYCFKFPQLTSLELTDLSKLRSWYPGIHISELQKLTCLNVCSCHKLIKFSFQEIDEKSRQLLLFLEKMSPNLEELTLEHKDLIAIQQGQFFSKLKMLTLTNLQNKSRPFIIGFLQRLYSVETILVQGHNTSEELFSYEGLAGEEEEHARTLARVKNLKLQSVYNLKHIWDPDSGLKPLLQYLETLTVSRCYSLINIAPSSSSFQNLATLQVSSCAGLANLITASTAKSMVQLSKMTVQYCHMMTEIVTSYGDDHTEDEIINFDKLKCLELDGLPGLISFCSGNNAFNFPALENVTVKGCSRMKIFAFGDLNTPKLRGILLRDQQHWEGNLNATLAEMRVDRYFKASEFPELWHDGMQGRLLRNVERLEVDKCAMYNKAIPSNVLVFLNKLKELEVKDCDSADVVFDLEGVSADDGLLPRLKELQLTSLPMLRHLWNKDPIGILEFKNLKWLHVVNCSSLKYIFTWSMALCLLQLEKIELNNCKMIEGIIENEEAADKMILLASLKSVVLKCLPRFSRFCSGWSNVECPLLEEMSIHECPSLKNIFATQTPVRLQDKPNTIDEGSQQRLHSEELHAPVLHKMFPNLEKFSLDKKSTITILGFQFPTGFFSKVKVLELSFFPNKYHVPLFSLLPIFPNLERFEVLDSSLNELLPFEGLVSDQEDITTIPQIRDLKLKNLPDLKHIWNPDGQLHDPLFQSLETFEIEFCGNLIVLAPSSVSLGNLKTLKVYGCNTLANIFTSATAKSMVQLETLIVRFCNMLTEIIGGVQEDGSTDEIVFSKMKTLELEDLQNLTCFCLGSYTFNFPSLEQMDVFGCPKLRIFTVRELSAPRIHGVFTGDRFNRTFHWEGDLNATIEQIYMKYIGFKEIYDIQLSNFPMLKEKWHGQFPFENLEYLERLLVDECAFFSNAISSNLLKHLHLLKKLAVERCDSVEELFELEGLNADEGDVGLLKSLVELRLIDLPRLVHVWNKDPQGILSFRNLALLKVENCSSLTNIFTLSMASGLVKLKHLELKRCNLVQHIITKEAEEEIAKDNTIFPSMESMSLECLPNLSSFYSASDVLKCPSLKRIEMVGCPNMELLASKFCKEHDLSMIAEGNGERIASSSGRKVVIPSLEELRVECNTIKNLCSQTSQADFFCKLKGIELTCISSDSTLLPSQFFESLPILKKLVLSHASFEDIIFCEEIIGEEIHPQSLVKLKELSLSKLPRLKHLRDAKLLSVFQSLETLNVMECGRLQVLVASSVSFQNLTALQVSNCQGLVNLLSSPIARSLERLEKMKIEECELIQEVIVAEVDKEEEENEICFSQLKCLELQRLPSLSSFCSGNLTFSFPSMEEVIIVECPNMKIFAQEVSTPQLWRVQTGPHIYKWGWQDIICDWEWEGSLNNTIEALFKEKLKRRDRPVFIWVSLNKANVHILLFIFYFTNLLDCYISAHSR</sequence>
<comment type="caution">
    <text evidence="1">The sequence shown here is derived from an EMBL/GenBank/DDBJ whole genome shotgun (WGS) entry which is preliminary data.</text>
</comment>
<evidence type="ECO:0000313" key="2">
    <source>
        <dbReference type="Proteomes" id="UP000091857"/>
    </source>
</evidence>